<gene>
    <name evidence="4" type="ORF">FB45DRAFT_136957</name>
</gene>
<dbReference type="PANTHER" id="PTHR22765">
    <property type="entry name" value="RING FINGER AND PROTEASE ASSOCIATED DOMAIN-CONTAINING"/>
    <property type="match status" value="1"/>
</dbReference>
<evidence type="ECO:0000259" key="3">
    <source>
        <dbReference type="PROSITE" id="PS50089"/>
    </source>
</evidence>
<proteinExistence type="predicted"/>
<feature type="compositionally biased region" description="Low complexity" evidence="2">
    <location>
        <begin position="127"/>
        <end position="137"/>
    </location>
</feature>
<accession>A0AAD7BHN2</accession>
<dbReference type="SMART" id="SM00184">
    <property type="entry name" value="RING"/>
    <property type="match status" value="1"/>
</dbReference>
<dbReference type="InterPro" id="IPR051826">
    <property type="entry name" value="E3_ubiquitin-ligase_domain"/>
</dbReference>
<evidence type="ECO:0000256" key="2">
    <source>
        <dbReference type="SAM" id="MobiDB-lite"/>
    </source>
</evidence>
<dbReference type="SUPFAM" id="SSF57850">
    <property type="entry name" value="RING/U-box"/>
    <property type="match status" value="1"/>
</dbReference>
<keyword evidence="1" id="KW-0862">Zinc</keyword>
<dbReference type="AlphaFoldDB" id="A0AAD7BHN2"/>
<name>A0AAD7BHN2_9AGAR</name>
<evidence type="ECO:0000313" key="4">
    <source>
        <dbReference type="EMBL" id="KAJ7621177.1"/>
    </source>
</evidence>
<feature type="region of interest" description="Disordered" evidence="2">
    <location>
        <begin position="1"/>
        <end position="152"/>
    </location>
</feature>
<dbReference type="GO" id="GO:0008270">
    <property type="term" value="F:zinc ion binding"/>
    <property type="evidence" value="ECO:0007669"/>
    <property type="project" value="UniProtKB-KW"/>
</dbReference>
<feature type="domain" description="RING-type" evidence="3">
    <location>
        <begin position="236"/>
        <end position="302"/>
    </location>
</feature>
<evidence type="ECO:0000256" key="1">
    <source>
        <dbReference type="PROSITE-ProRule" id="PRU00175"/>
    </source>
</evidence>
<dbReference type="EMBL" id="JARKIF010000016">
    <property type="protein sequence ID" value="KAJ7621177.1"/>
    <property type="molecule type" value="Genomic_DNA"/>
</dbReference>
<protein>
    <recommendedName>
        <fullName evidence="3">RING-type domain-containing protein</fullName>
    </recommendedName>
</protein>
<dbReference type="PROSITE" id="PS50089">
    <property type="entry name" value="ZF_RING_2"/>
    <property type="match status" value="1"/>
</dbReference>
<evidence type="ECO:0000313" key="5">
    <source>
        <dbReference type="Proteomes" id="UP001221142"/>
    </source>
</evidence>
<sequence length="422" mass="44726">MDIDHNTAPDDGGHDSDDSMPELQSVSNSSDSESSEHETSNNTTTNNSAALPDTRPGGRYRRQQVVAEDDGDDAWTDDDGDDEADQEMPPLEPISAPVAPDMATGSRRTRRAEDQDQERDRRHPSQRTAAPNNRNNRPNPPPPNPTAPHFHLPHVHPPVFTTQLMTLFAGAGLPGVLFGGGMAPPPPPKDSPENAAKIIAGLERVPEGLVRRLERLSEIPKDGGEELGAVGGDSGCAICWDKLLDGDGAAFTSPADVQPASDSAATPPKEEIIALPCAHLFHASCLAPWFARPGQTTCPTCRFDVDPQGLIWYGGRKAGMGGLGDMGGPGMHFHMPFPIPGADGATGIPPDHVHEHGHAHPWTPQFGDALDDMLDAENPDDGEGEMLGFLGGDGGFTFEWAGGPMGGEFSLLSGFPLSVCLH</sequence>
<keyword evidence="5" id="KW-1185">Reference proteome</keyword>
<feature type="compositionally biased region" description="Basic and acidic residues" evidence="2">
    <location>
        <begin position="111"/>
        <end position="123"/>
    </location>
</feature>
<dbReference type="GO" id="GO:0006511">
    <property type="term" value="P:ubiquitin-dependent protein catabolic process"/>
    <property type="evidence" value="ECO:0007669"/>
    <property type="project" value="TreeGrafter"/>
</dbReference>
<dbReference type="PANTHER" id="PTHR22765:SF434">
    <property type="entry name" value="GB|AAD18119.1-RELATED"/>
    <property type="match status" value="1"/>
</dbReference>
<dbReference type="GO" id="GO:0061630">
    <property type="term" value="F:ubiquitin protein ligase activity"/>
    <property type="evidence" value="ECO:0007669"/>
    <property type="project" value="TreeGrafter"/>
</dbReference>
<dbReference type="InterPro" id="IPR001841">
    <property type="entry name" value="Znf_RING"/>
</dbReference>
<dbReference type="InterPro" id="IPR013083">
    <property type="entry name" value="Znf_RING/FYVE/PHD"/>
</dbReference>
<reference evidence="4" key="1">
    <citation type="submission" date="2023-03" db="EMBL/GenBank/DDBJ databases">
        <title>Massive genome expansion in bonnet fungi (Mycena s.s.) driven by repeated elements and novel gene families across ecological guilds.</title>
        <authorList>
            <consortium name="Lawrence Berkeley National Laboratory"/>
            <person name="Harder C.B."/>
            <person name="Miyauchi S."/>
            <person name="Viragh M."/>
            <person name="Kuo A."/>
            <person name="Thoen E."/>
            <person name="Andreopoulos B."/>
            <person name="Lu D."/>
            <person name="Skrede I."/>
            <person name="Drula E."/>
            <person name="Henrissat B."/>
            <person name="Morin E."/>
            <person name="Kohler A."/>
            <person name="Barry K."/>
            <person name="LaButti K."/>
            <person name="Morin E."/>
            <person name="Salamov A."/>
            <person name="Lipzen A."/>
            <person name="Mereny Z."/>
            <person name="Hegedus B."/>
            <person name="Baldrian P."/>
            <person name="Stursova M."/>
            <person name="Weitz H."/>
            <person name="Taylor A."/>
            <person name="Grigoriev I.V."/>
            <person name="Nagy L.G."/>
            <person name="Martin F."/>
            <person name="Kauserud H."/>
        </authorList>
    </citation>
    <scope>NUCLEOTIDE SEQUENCE</scope>
    <source>
        <strain evidence="4">9284</strain>
    </source>
</reference>
<organism evidence="4 5">
    <name type="scientific">Roridomyces roridus</name>
    <dbReference type="NCBI Taxonomy" id="1738132"/>
    <lineage>
        <taxon>Eukaryota</taxon>
        <taxon>Fungi</taxon>
        <taxon>Dikarya</taxon>
        <taxon>Basidiomycota</taxon>
        <taxon>Agaricomycotina</taxon>
        <taxon>Agaricomycetes</taxon>
        <taxon>Agaricomycetidae</taxon>
        <taxon>Agaricales</taxon>
        <taxon>Marasmiineae</taxon>
        <taxon>Mycenaceae</taxon>
        <taxon>Roridomyces</taxon>
    </lineage>
</organism>
<dbReference type="Pfam" id="PF13639">
    <property type="entry name" value="zf-RING_2"/>
    <property type="match status" value="1"/>
</dbReference>
<keyword evidence="1" id="KW-0863">Zinc-finger</keyword>
<feature type="compositionally biased region" description="Basic and acidic residues" evidence="2">
    <location>
        <begin position="1"/>
        <end position="17"/>
    </location>
</feature>
<comment type="caution">
    <text evidence="4">The sequence shown here is derived from an EMBL/GenBank/DDBJ whole genome shotgun (WGS) entry which is preliminary data.</text>
</comment>
<dbReference type="Gene3D" id="3.30.40.10">
    <property type="entry name" value="Zinc/RING finger domain, C3HC4 (zinc finger)"/>
    <property type="match status" value="1"/>
</dbReference>
<keyword evidence="1" id="KW-0479">Metal-binding</keyword>
<dbReference type="Proteomes" id="UP001221142">
    <property type="component" value="Unassembled WGS sequence"/>
</dbReference>
<feature type="compositionally biased region" description="Acidic residues" evidence="2">
    <location>
        <begin position="67"/>
        <end position="86"/>
    </location>
</feature>